<name>A0ABV4PCM1_9PSED</name>
<proteinExistence type="predicted"/>
<keyword evidence="2" id="KW-1185">Reference proteome</keyword>
<dbReference type="Proteomes" id="UP001569512">
    <property type="component" value="Unassembled WGS sequence"/>
</dbReference>
<sequence>MIIDSGTTTATLFGFKIGTLVMITDAAATGKCIRAEHQQHCKNQLNLTRPLVCKKEQSGTI</sequence>
<organism evidence="1 2">
    <name type="scientific">Pseudomonas tremae</name>
    <dbReference type="NCBI Taxonomy" id="200454"/>
    <lineage>
        <taxon>Bacteria</taxon>
        <taxon>Pseudomonadati</taxon>
        <taxon>Pseudomonadota</taxon>
        <taxon>Gammaproteobacteria</taxon>
        <taxon>Pseudomonadales</taxon>
        <taxon>Pseudomonadaceae</taxon>
        <taxon>Pseudomonas</taxon>
    </lineage>
</organism>
<dbReference type="RefSeq" id="WP_024670158.1">
    <property type="nucleotide sequence ID" value="NZ_AVEE02000190.1"/>
</dbReference>
<evidence type="ECO:0000313" key="2">
    <source>
        <dbReference type="Proteomes" id="UP001569512"/>
    </source>
</evidence>
<gene>
    <name evidence="1" type="ORF">ACDH53_06615</name>
</gene>
<comment type="caution">
    <text evidence="1">The sequence shown here is derived from an EMBL/GenBank/DDBJ whole genome shotgun (WGS) entry which is preliminary data.</text>
</comment>
<reference evidence="1 2" key="1">
    <citation type="submission" date="2024-06" db="EMBL/GenBank/DDBJ databases">
        <title>Genome sequences for Pseudomonas syringae strains with characterized LPS.</title>
        <authorList>
            <person name="Baltrus D.A."/>
            <person name="Krings L."/>
        </authorList>
    </citation>
    <scope>NUCLEOTIDE SEQUENCE [LARGE SCALE GENOMIC DNA]</scope>
    <source>
        <strain evidence="1 2">NCPPB2708</strain>
    </source>
</reference>
<evidence type="ECO:0000313" key="1">
    <source>
        <dbReference type="EMBL" id="MFA0937112.1"/>
    </source>
</evidence>
<accession>A0ABV4PCM1</accession>
<protein>
    <submittedName>
        <fullName evidence="1">Uncharacterized protein</fullName>
    </submittedName>
</protein>
<dbReference type="EMBL" id="JBGMSU010000001">
    <property type="protein sequence ID" value="MFA0937112.1"/>
    <property type="molecule type" value="Genomic_DNA"/>
</dbReference>